<dbReference type="PANTHER" id="PTHR33979:SF2">
    <property type="entry name" value="PEPTIDASE M50B-LIKE-DOMAIN-CONTAINING PROTEIN"/>
    <property type="match status" value="1"/>
</dbReference>
<evidence type="ECO:0000313" key="3">
    <source>
        <dbReference type="Proteomes" id="UP000251960"/>
    </source>
</evidence>
<keyword evidence="1" id="KW-1133">Transmembrane helix</keyword>
<evidence type="ECO:0000313" key="2">
    <source>
        <dbReference type="EMBL" id="PWZ28756.1"/>
    </source>
</evidence>
<gene>
    <name evidence="2" type="ORF">Zm00014a_003862</name>
</gene>
<evidence type="ECO:0000256" key="1">
    <source>
        <dbReference type="SAM" id="Phobius"/>
    </source>
</evidence>
<protein>
    <submittedName>
        <fullName evidence="2">Uncharacterized protein</fullName>
    </submittedName>
</protein>
<sequence>MAVNWELQGCCHRDQRIFIAVVGVSTVVILLLRTFLLKPFKLITVFLHETSHALACKLTCGDLRTFLLKPFKLITVFLHETSHALACKLTCGDGVSSMVRYAELRLMATFQAASSELEWCQKCLLLLLPQFDPAIEMMTAFWTANLKLTTYPKYLPLLHVDHMKVAPITQVDLSFLSEVGATRAAVEAGYVPNDLQGCLYLILL</sequence>
<dbReference type="PANTHER" id="PTHR33979">
    <property type="entry name" value="OS02G0221600 PROTEIN"/>
    <property type="match status" value="1"/>
</dbReference>
<dbReference type="AlphaFoldDB" id="A0A3L6F6J0"/>
<dbReference type="InterPro" id="IPR049500">
    <property type="entry name" value="Peptidase_M50B-like"/>
</dbReference>
<dbReference type="EMBL" id="NCVQ01000005">
    <property type="protein sequence ID" value="PWZ28756.1"/>
    <property type="molecule type" value="Genomic_DNA"/>
</dbReference>
<dbReference type="ExpressionAtlas" id="A0A3L6F6J0">
    <property type="expression patterns" value="baseline and differential"/>
</dbReference>
<dbReference type="Pfam" id="PF13398">
    <property type="entry name" value="Peptidase_M50B"/>
    <property type="match status" value="1"/>
</dbReference>
<accession>A0A3L6F6J0</accession>
<keyword evidence="1" id="KW-0472">Membrane</keyword>
<comment type="caution">
    <text evidence="2">The sequence shown here is derived from an EMBL/GenBank/DDBJ whole genome shotgun (WGS) entry which is preliminary data.</text>
</comment>
<name>A0A3L6F6J0_MAIZE</name>
<feature type="transmembrane region" description="Helical" evidence="1">
    <location>
        <begin position="17"/>
        <end position="36"/>
    </location>
</feature>
<dbReference type="Proteomes" id="UP000251960">
    <property type="component" value="Chromosome 4"/>
</dbReference>
<reference evidence="2 3" key="1">
    <citation type="journal article" date="2018" name="Nat. Genet.">
        <title>Extensive intraspecific gene order and gene structural variations between Mo17 and other maize genomes.</title>
        <authorList>
            <person name="Sun S."/>
            <person name="Zhou Y."/>
            <person name="Chen J."/>
            <person name="Shi J."/>
            <person name="Zhao H."/>
            <person name="Zhao H."/>
            <person name="Song W."/>
            <person name="Zhang M."/>
            <person name="Cui Y."/>
            <person name="Dong X."/>
            <person name="Liu H."/>
            <person name="Ma X."/>
            <person name="Jiao Y."/>
            <person name="Wang B."/>
            <person name="Wei X."/>
            <person name="Stein J.C."/>
            <person name="Glaubitz J.C."/>
            <person name="Lu F."/>
            <person name="Yu G."/>
            <person name="Liang C."/>
            <person name="Fengler K."/>
            <person name="Li B."/>
            <person name="Rafalski A."/>
            <person name="Schnable P.S."/>
            <person name="Ware D.H."/>
            <person name="Buckler E.S."/>
            <person name="Lai J."/>
        </authorList>
    </citation>
    <scope>NUCLEOTIDE SEQUENCE [LARGE SCALE GENOMIC DNA]</scope>
    <source>
        <strain evidence="3">cv. Missouri 17</strain>
        <tissue evidence="2">Seedling</tissue>
    </source>
</reference>
<keyword evidence="1" id="KW-0812">Transmembrane</keyword>
<organism evidence="2 3">
    <name type="scientific">Zea mays</name>
    <name type="common">Maize</name>
    <dbReference type="NCBI Taxonomy" id="4577"/>
    <lineage>
        <taxon>Eukaryota</taxon>
        <taxon>Viridiplantae</taxon>
        <taxon>Streptophyta</taxon>
        <taxon>Embryophyta</taxon>
        <taxon>Tracheophyta</taxon>
        <taxon>Spermatophyta</taxon>
        <taxon>Magnoliopsida</taxon>
        <taxon>Liliopsida</taxon>
        <taxon>Poales</taxon>
        <taxon>Poaceae</taxon>
        <taxon>PACMAD clade</taxon>
        <taxon>Panicoideae</taxon>
        <taxon>Andropogonodae</taxon>
        <taxon>Andropogoneae</taxon>
        <taxon>Tripsacinae</taxon>
        <taxon>Zea</taxon>
    </lineage>
</organism>
<proteinExistence type="predicted"/>